<dbReference type="InterPro" id="IPR027980">
    <property type="entry name" value="RACo_C"/>
</dbReference>
<feature type="non-terminal residue" evidence="3">
    <location>
        <position position="236"/>
    </location>
</feature>
<proteinExistence type="predicted"/>
<feature type="non-terminal residue" evidence="3">
    <location>
        <position position="1"/>
    </location>
</feature>
<feature type="domain" description="RACo C-terminal" evidence="1">
    <location>
        <begin position="54"/>
        <end position="235"/>
    </location>
</feature>
<accession>X0Z5K6</accession>
<dbReference type="AlphaFoldDB" id="X0Z5K6"/>
<feature type="domain" description="RACo-like middle region" evidence="2">
    <location>
        <begin position="1"/>
        <end position="51"/>
    </location>
</feature>
<dbReference type="Pfam" id="PF14574">
    <property type="entry name" value="RACo_C_ter"/>
    <property type="match status" value="1"/>
</dbReference>
<name>X0Z5K6_9ZZZZ</name>
<evidence type="ECO:0000313" key="3">
    <source>
        <dbReference type="EMBL" id="GAG43796.1"/>
    </source>
</evidence>
<evidence type="ECO:0000259" key="2">
    <source>
        <dbReference type="Pfam" id="PF17651"/>
    </source>
</evidence>
<dbReference type="InterPro" id="IPR042259">
    <property type="entry name" value="Raco-like_middle_sf"/>
</dbReference>
<comment type="caution">
    <text evidence="3">The sequence shown here is derived from an EMBL/GenBank/DDBJ whole genome shotgun (WGS) entry which is preliminary data.</text>
</comment>
<dbReference type="PANTHER" id="PTHR42895:SF1">
    <property type="entry name" value="IRON-SULFUR CLUSTER PROTEIN"/>
    <property type="match status" value="1"/>
</dbReference>
<protein>
    <recommendedName>
        <fullName evidence="4">RACo C-terminal domain-containing protein</fullName>
    </recommendedName>
</protein>
<dbReference type="Gene3D" id="3.30.420.480">
    <property type="entry name" value="Domain of unknown function (DUF4445)"/>
    <property type="match status" value="1"/>
</dbReference>
<dbReference type="Pfam" id="PF17651">
    <property type="entry name" value="Raco_middle"/>
    <property type="match status" value="1"/>
</dbReference>
<dbReference type="PANTHER" id="PTHR42895">
    <property type="entry name" value="IRON-SULFUR CLUSTER-BINDING PROTEIN-RELATED"/>
    <property type="match status" value="1"/>
</dbReference>
<reference evidence="3" key="1">
    <citation type="journal article" date="2014" name="Front. Microbiol.">
        <title>High frequency of phylogenetically diverse reductive dehalogenase-homologous genes in deep subseafloor sedimentary metagenomes.</title>
        <authorList>
            <person name="Kawai M."/>
            <person name="Futagami T."/>
            <person name="Toyoda A."/>
            <person name="Takaki Y."/>
            <person name="Nishi S."/>
            <person name="Hori S."/>
            <person name="Arai W."/>
            <person name="Tsubouchi T."/>
            <person name="Morono Y."/>
            <person name="Uchiyama I."/>
            <person name="Ito T."/>
            <person name="Fujiyama A."/>
            <person name="Inagaki F."/>
            <person name="Takami H."/>
        </authorList>
    </citation>
    <scope>NUCLEOTIDE SEQUENCE</scope>
    <source>
        <strain evidence="3">Expedition CK06-06</strain>
    </source>
</reference>
<dbReference type="InterPro" id="IPR052911">
    <property type="entry name" value="Corrinoid_activation_enz"/>
</dbReference>
<dbReference type="EMBL" id="BARS01051268">
    <property type="protein sequence ID" value="GAG43796.1"/>
    <property type="molecule type" value="Genomic_DNA"/>
</dbReference>
<gene>
    <name evidence="3" type="ORF">S01H1_76401</name>
</gene>
<dbReference type="InterPro" id="IPR041414">
    <property type="entry name" value="Raco-like_middle"/>
</dbReference>
<organism evidence="3">
    <name type="scientific">marine sediment metagenome</name>
    <dbReference type="NCBI Taxonomy" id="412755"/>
    <lineage>
        <taxon>unclassified sequences</taxon>
        <taxon>metagenomes</taxon>
        <taxon>ecological metagenomes</taxon>
    </lineage>
</organism>
<evidence type="ECO:0008006" key="4">
    <source>
        <dbReference type="Google" id="ProtNLM"/>
    </source>
</evidence>
<sequence length="236" mass="24831">FEPVAGAPGPLTASEVGLRIHPRGRVDILPAIAAYVGPDITADLLLCGTHRADELSLMVDIGTNAELCLGSRQGCWACATPAGPAFEGSGLSFGMRASAGAIESLSIDPKSLKTTYQVIGDEKPVGICGSALIDFLAEGLRSRLLSKTGRIKPELLDSSPYVRKATLPDKSQVTEFVLVRAEQTEDGKTDIVITEKDIEALLQAKAVIFAGIRILLKNVGKKALDLGKVYLAGAFA</sequence>
<evidence type="ECO:0000259" key="1">
    <source>
        <dbReference type="Pfam" id="PF14574"/>
    </source>
</evidence>